<dbReference type="InterPro" id="IPR046348">
    <property type="entry name" value="SIS_dom_sf"/>
</dbReference>
<evidence type="ECO:0000256" key="1">
    <source>
        <dbReference type="ARBA" id="ARBA00023015"/>
    </source>
</evidence>
<dbReference type="Proteomes" id="UP000348942">
    <property type="component" value="Chromosome 1"/>
</dbReference>
<sequence length="285" mass="31386">MSLLTQLRYNLAQFSTNEQKIAHHLLSDPFSVLSLSSQKLANQCEVSQSSIVKFTQKLGCRGFTEFKVKMSEEIGREHAIVQGNTTLHNLISVKDSLQEVAQKIAEEKSAAILQTTNNINTDEFKQVVQWLDIAGKVQIAGIGGSALVAKDLSYKLMKIGIPTLNEFDSHVQITIANTLQPKDVFLAFSYSGQRKDILFAAETAKKRGAYVVAITSLAHSLLRDMADCVLTTLAEEGDMRSSSISSRTAQHTIADLLFLSLVQQRDVQAAIQIRDMKGAVDDLSR</sequence>
<evidence type="ECO:0000256" key="3">
    <source>
        <dbReference type="ARBA" id="ARBA00023163"/>
    </source>
</evidence>
<name>A0A5Q0TIB5_9VIBR</name>
<keyword evidence="2" id="KW-0238">DNA-binding</keyword>
<dbReference type="GO" id="GO:0003700">
    <property type="term" value="F:DNA-binding transcription factor activity"/>
    <property type="evidence" value="ECO:0007669"/>
    <property type="project" value="InterPro"/>
</dbReference>
<dbReference type="InterPro" id="IPR035472">
    <property type="entry name" value="RpiR-like_SIS"/>
</dbReference>
<reference evidence="6 7" key="1">
    <citation type="submission" date="2019-10" db="EMBL/GenBank/DDBJ databases">
        <title>Vibrio sp. nov., isolated from Coralline algae surface.</title>
        <authorList>
            <person name="Geng Y."/>
            <person name="Zhang X."/>
        </authorList>
    </citation>
    <scope>NUCLEOTIDE SEQUENCE [LARGE SCALE GENOMIC DNA]</scope>
    <source>
        <strain evidence="6 7">SM1977</strain>
    </source>
</reference>
<dbReference type="GO" id="GO:0003677">
    <property type="term" value="F:DNA binding"/>
    <property type="evidence" value="ECO:0007669"/>
    <property type="project" value="UniProtKB-KW"/>
</dbReference>
<organism evidence="6 7">
    <name type="scientific">Vibrio algicola</name>
    <dbReference type="NCBI Taxonomy" id="2662262"/>
    <lineage>
        <taxon>Bacteria</taxon>
        <taxon>Pseudomonadati</taxon>
        <taxon>Pseudomonadota</taxon>
        <taxon>Gammaproteobacteria</taxon>
        <taxon>Vibrionales</taxon>
        <taxon>Vibrionaceae</taxon>
        <taxon>Vibrio</taxon>
    </lineage>
</organism>
<dbReference type="RefSeq" id="WP_153446702.1">
    <property type="nucleotide sequence ID" value="NZ_CP045699.1"/>
</dbReference>
<dbReference type="PANTHER" id="PTHR30514">
    <property type="entry name" value="GLUCOKINASE"/>
    <property type="match status" value="1"/>
</dbReference>
<dbReference type="SUPFAM" id="SSF46689">
    <property type="entry name" value="Homeodomain-like"/>
    <property type="match status" value="1"/>
</dbReference>
<feature type="domain" description="HTH rpiR-type" evidence="4">
    <location>
        <begin position="1"/>
        <end position="77"/>
    </location>
</feature>
<keyword evidence="1" id="KW-0805">Transcription regulation</keyword>
<keyword evidence="7" id="KW-1185">Reference proteome</keyword>
<dbReference type="InterPro" id="IPR036388">
    <property type="entry name" value="WH-like_DNA-bd_sf"/>
</dbReference>
<dbReference type="AlphaFoldDB" id="A0A5Q0TIB5"/>
<dbReference type="InterPro" id="IPR009057">
    <property type="entry name" value="Homeodomain-like_sf"/>
</dbReference>
<dbReference type="Gene3D" id="3.40.50.10490">
    <property type="entry name" value="Glucose-6-phosphate isomerase like protein, domain 1"/>
    <property type="match status" value="1"/>
</dbReference>
<proteinExistence type="predicted"/>
<dbReference type="PROSITE" id="PS51071">
    <property type="entry name" value="HTH_RPIR"/>
    <property type="match status" value="1"/>
</dbReference>
<evidence type="ECO:0000313" key="6">
    <source>
        <dbReference type="EMBL" id="QGA64627.1"/>
    </source>
</evidence>
<dbReference type="GO" id="GO:1901135">
    <property type="term" value="P:carbohydrate derivative metabolic process"/>
    <property type="evidence" value="ECO:0007669"/>
    <property type="project" value="InterPro"/>
</dbReference>
<evidence type="ECO:0000256" key="2">
    <source>
        <dbReference type="ARBA" id="ARBA00023125"/>
    </source>
</evidence>
<dbReference type="EMBL" id="CP045699">
    <property type="protein sequence ID" value="QGA64627.1"/>
    <property type="molecule type" value="Genomic_DNA"/>
</dbReference>
<accession>A0A5Q0TIB5</accession>
<protein>
    <submittedName>
        <fullName evidence="6">SIS domain-containing protein</fullName>
    </submittedName>
</protein>
<dbReference type="PROSITE" id="PS51464">
    <property type="entry name" value="SIS"/>
    <property type="match status" value="1"/>
</dbReference>
<dbReference type="Pfam" id="PF01418">
    <property type="entry name" value="HTH_6"/>
    <property type="match status" value="1"/>
</dbReference>
<evidence type="ECO:0000313" key="7">
    <source>
        <dbReference type="Proteomes" id="UP000348942"/>
    </source>
</evidence>
<dbReference type="InterPro" id="IPR000281">
    <property type="entry name" value="HTH_RpiR"/>
</dbReference>
<dbReference type="InterPro" id="IPR047640">
    <property type="entry name" value="RpiR-like"/>
</dbReference>
<dbReference type="Gene3D" id="1.10.10.10">
    <property type="entry name" value="Winged helix-like DNA-binding domain superfamily/Winged helix DNA-binding domain"/>
    <property type="match status" value="1"/>
</dbReference>
<gene>
    <name evidence="6" type="ORF">GFB47_03900</name>
</gene>
<dbReference type="CDD" id="cd05013">
    <property type="entry name" value="SIS_RpiR"/>
    <property type="match status" value="1"/>
</dbReference>
<keyword evidence="3" id="KW-0804">Transcription</keyword>
<evidence type="ECO:0000259" key="5">
    <source>
        <dbReference type="PROSITE" id="PS51464"/>
    </source>
</evidence>
<feature type="domain" description="SIS" evidence="5">
    <location>
        <begin position="127"/>
        <end position="267"/>
    </location>
</feature>
<dbReference type="Pfam" id="PF01380">
    <property type="entry name" value="SIS"/>
    <property type="match status" value="1"/>
</dbReference>
<dbReference type="SUPFAM" id="SSF53697">
    <property type="entry name" value="SIS domain"/>
    <property type="match status" value="1"/>
</dbReference>
<dbReference type="PANTHER" id="PTHR30514:SF17">
    <property type="entry name" value="HTH-TYPE TRANSCRIPTIONAL REGULATOR MURR"/>
    <property type="match status" value="1"/>
</dbReference>
<evidence type="ECO:0000259" key="4">
    <source>
        <dbReference type="PROSITE" id="PS51071"/>
    </source>
</evidence>
<dbReference type="GO" id="GO:0097367">
    <property type="term" value="F:carbohydrate derivative binding"/>
    <property type="evidence" value="ECO:0007669"/>
    <property type="project" value="InterPro"/>
</dbReference>
<dbReference type="InterPro" id="IPR001347">
    <property type="entry name" value="SIS_dom"/>
</dbReference>